<sequence length="111" mass="12666">MGISQTSAMRNLRANKSHPYKLQMLQRLTEDSPVGRVKFSIIKKIQLVKDEKDRFIRDANTSGRPKTATDEGTSTQMLEAMSRSPSKEARRVSAQMRISESNVERILRTNK</sequence>
<dbReference type="EMBL" id="BGPR01002927">
    <property type="protein sequence ID" value="GBM81150.1"/>
    <property type="molecule type" value="Genomic_DNA"/>
</dbReference>
<protein>
    <submittedName>
        <fullName evidence="2">Uncharacterized protein</fullName>
    </submittedName>
</protein>
<evidence type="ECO:0000313" key="3">
    <source>
        <dbReference type="Proteomes" id="UP000499080"/>
    </source>
</evidence>
<comment type="caution">
    <text evidence="2">The sequence shown here is derived from an EMBL/GenBank/DDBJ whole genome shotgun (WGS) entry which is preliminary data.</text>
</comment>
<name>A0A4Y2IU06_ARAVE</name>
<evidence type="ECO:0000256" key="1">
    <source>
        <dbReference type="SAM" id="MobiDB-lite"/>
    </source>
</evidence>
<dbReference type="AlphaFoldDB" id="A0A4Y2IU06"/>
<evidence type="ECO:0000313" key="2">
    <source>
        <dbReference type="EMBL" id="GBM81150.1"/>
    </source>
</evidence>
<dbReference type="OrthoDB" id="8117402at2759"/>
<feature type="region of interest" description="Disordered" evidence="1">
    <location>
        <begin position="57"/>
        <end position="97"/>
    </location>
</feature>
<proteinExistence type="predicted"/>
<reference evidence="2 3" key="1">
    <citation type="journal article" date="2019" name="Sci. Rep.">
        <title>Orb-weaving spider Araneus ventricosus genome elucidates the spidroin gene catalogue.</title>
        <authorList>
            <person name="Kono N."/>
            <person name="Nakamura H."/>
            <person name="Ohtoshi R."/>
            <person name="Moran D.A.P."/>
            <person name="Shinohara A."/>
            <person name="Yoshida Y."/>
            <person name="Fujiwara M."/>
            <person name="Mori M."/>
            <person name="Tomita M."/>
            <person name="Arakawa K."/>
        </authorList>
    </citation>
    <scope>NUCLEOTIDE SEQUENCE [LARGE SCALE GENOMIC DNA]</scope>
</reference>
<gene>
    <name evidence="2" type="ORF">AVEN_226970_1</name>
</gene>
<feature type="compositionally biased region" description="Polar residues" evidence="1">
    <location>
        <begin position="59"/>
        <end position="77"/>
    </location>
</feature>
<organism evidence="2 3">
    <name type="scientific">Araneus ventricosus</name>
    <name type="common">Orbweaver spider</name>
    <name type="synonym">Epeira ventricosa</name>
    <dbReference type="NCBI Taxonomy" id="182803"/>
    <lineage>
        <taxon>Eukaryota</taxon>
        <taxon>Metazoa</taxon>
        <taxon>Ecdysozoa</taxon>
        <taxon>Arthropoda</taxon>
        <taxon>Chelicerata</taxon>
        <taxon>Arachnida</taxon>
        <taxon>Araneae</taxon>
        <taxon>Araneomorphae</taxon>
        <taxon>Entelegynae</taxon>
        <taxon>Araneoidea</taxon>
        <taxon>Araneidae</taxon>
        <taxon>Araneus</taxon>
    </lineage>
</organism>
<keyword evidence="3" id="KW-1185">Reference proteome</keyword>
<dbReference type="Proteomes" id="UP000499080">
    <property type="component" value="Unassembled WGS sequence"/>
</dbReference>
<accession>A0A4Y2IU06</accession>